<keyword evidence="2" id="KW-1185">Reference proteome</keyword>
<protein>
    <submittedName>
        <fullName evidence="1">Uncharacterized protein</fullName>
    </submittedName>
</protein>
<sequence>MVYCARAQCVSSVAGRYARDIISRLSAPAPEWKQSPGTGLSSGSTSPVLDSKGVSANVNVSQRQLWGWGRGGEGQQVPRDERSAQGCRRPLPLADTLDKPNVSVHKDQHMDPNNEAPAGLKPVTWSDFDGQCKERDLFRYVLEATSLTLPATFVKGRIARRAARDVGATSVTRHLTSARQVLYGMRRVTEESELVQRRLCGVQRWGGTDCVAVYPDDTAMTVTLLLKSCVNWTRRGYYRIDILFKCDVSFMEEALTRGGGVSRQASNRALLQPTAGGDVGCAQDQTMLIAAKSKLLNEFRERRRKNSAGGGCRRGEGGRSHARRGEGRYLPSNVGIPTRGENVGDAAGRTLGSRRRPEVVRADVRNRLQYLSTLILHRVTERSGEDVCDFKCARLLLTINKRDVSPLSMGPASRAHCARAAREQTSLHYSPPINAKSEIVWGRGTFTPSPPGSAISGTPAANGLGRPGRWLFLVSSAKVRVAVADCHPSPPVPSTRIAIDRRALRVRDSEVSYLRPRSYAWRPRGDACVLRPCGGPCIYLYLLEFYLPEFHLPYQPVGYDFFREELATIKRKCRVSCVTTCRYEPNLCCCLLAGLASTIAPRQLQWPQTPQLPQMTIPR</sequence>
<evidence type="ECO:0000313" key="1">
    <source>
        <dbReference type="EMBL" id="KAI8422886.1"/>
    </source>
</evidence>
<dbReference type="EMBL" id="CM046110">
    <property type="protein sequence ID" value="KAI8422886.1"/>
    <property type="molecule type" value="Genomic_DNA"/>
</dbReference>
<proteinExistence type="predicted"/>
<dbReference type="Proteomes" id="UP001064048">
    <property type="component" value="Chromosome 10"/>
</dbReference>
<evidence type="ECO:0000313" key="2">
    <source>
        <dbReference type="Proteomes" id="UP001064048"/>
    </source>
</evidence>
<gene>
    <name evidence="1" type="ORF">MSG28_006623</name>
</gene>
<name>A0ACC0JFE9_CHOFU</name>
<accession>A0ACC0JFE9</accession>
<reference evidence="1 2" key="1">
    <citation type="journal article" date="2022" name="Genome Biol. Evol.">
        <title>The Spruce Budworm Genome: Reconstructing the Evolutionary History of Antifreeze Proteins.</title>
        <authorList>
            <person name="Beliveau C."/>
            <person name="Gagne P."/>
            <person name="Picq S."/>
            <person name="Vernygora O."/>
            <person name="Keeling C.I."/>
            <person name="Pinkney K."/>
            <person name="Doucet D."/>
            <person name="Wen F."/>
            <person name="Johnston J.S."/>
            <person name="Maaroufi H."/>
            <person name="Boyle B."/>
            <person name="Laroche J."/>
            <person name="Dewar K."/>
            <person name="Juretic N."/>
            <person name="Blackburn G."/>
            <person name="Nisole A."/>
            <person name="Brunet B."/>
            <person name="Brandao M."/>
            <person name="Lumley L."/>
            <person name="Duan J."/>
            <person name="Quan G."/>
            <person name="Lucarotti C.J."/>
            <person name="Roe A.D."/>
            <person name="Sperling F.A.H."/>
            <person name="Levesque R.C."/>
            <person name="Cusson M."/>
        </authorList>
    </citation>
    <scope>NUCLEOTIDE SEQUENCE [LARGE SCALE GENOMIC DNA]</scope>
    <source>
        <strain evidence="1">Glfc:IPQL:Cfum</strain>
    </source>
</reference>
<comment type="caution">
    <text evidence="1">The sequence shown here is derived from an EMBL/GenBank/DDBJ whole genome shotgun (WGS) entry which is preliminary data.</text>
</comment>
<organism evidence="1 2">
    <name type="scientific">Choristoneura fumiferana</name>
    <name type="common">Spruce budworm moth</name>
    <name type="synonym">Archips fumiferana</name>
    <dbReference type="NCBI Taxonomy" id="7141"/>
    <lineage>
        <taxon>Eukaryota</taxon>
        <taxon>Metazoa</taxon>
        <taxon>Ecdysozoa</taxon>
        <taxon>Arthropoda</taxon>
        <taxon>Hexapoda</taxon>
        <taxon>Insecta</taxon>
        <taxon>Pterygota</taxon>
        <taxon>Neoptera</taxon>
        <taxon>Endopterygota</taxon>
        <taxon>Lepidoptera</taxon>
        <taxon>Glossata</taxon>
        <taxon>Ditrysia</taxon>
        <taxon>Tortricoidea</taxon>
        <taxon>Tortricidae</taxon>
        <taxon>Tortricinae</taxon>
        <taxon>Choristoneura</taxon>
    </lineage>
</organism>